<gene>
    <name evidence="1" type="ORF">EV200_11199</name>
</gene>
<accession>A0A4R2H2D7</accession>
<dbReference type="Proteomes" id="UP000295684">
    <property type="component" value="Unassembled WGS sequence"/>
</dbReference>
<organism evidence="1 2">
    <name type="scientific">Pedobacter psychrotolerans</name>
    <dbReference type="NCBI Taxonomy" id="1843235"/>
    <lineage>
        <taxon>Bacteria</taxon>
        <taxon>Pseudomonadati</taxon>
        <taxon>Bacteroidota</taxon>
        <taxon>Sphingobacteriia</taxon>
        <taxon>Sphingobacteriales</taxon>
        <taxon>Sphingobacteriaceae</taxon>
        <taxon>Pedobacter</taxon>
    </lineage>
</organism>
<protein>
    <submittedName>
        <fullName evidence="1">Uncharacterized protein</fullName>
    </submittedName>
</protein>
<comment type="caution">
    <text evidence="1">The sequence shown here is derived from an EMBL/GenBank/DDBJ whole genome shotgun (WGS) entry which is preliminary data.</text>
</comment>
<sequence length="57" mass="6281">MKNKSAVKKLVLNKRTVVNYHNLQNYSAINFSHTITTLPPTVTGIFAYTKAANIGTS</sequence>
<reference evidence="1 2" key="1">
    <citation type="submission" date="2019-03" db="EMBL/GenBank/DDBJ databases">
        <title>Genomic Encyclopedia of Type Strains, Phase IV (KMG-IV): sequencing the most valuable type-strain genomes for metagenomic binning, comparative biology and taxonomic classification.</title>
        <authorList>
            <person name="Goeker M."/>
        </authorList>
    </citation>
    <scope>NUCLEOTIDE SEQUENCE [LARGE SCALE GENOMIC DNA]</scope>
    <source>
        <strain evidence="1 2">DSM 103236</strain>
    </source>
</reference>
<dbReference type="EMBL" id="SLWO01000011">
    <property type="protein sequence ID" value="TCO18761.1"/>
    <property type="molecule type" value="Genomic_DNA"/>
</dbReference>
<dbReference type="AlphaFoldDB" id="A0A4R2H2D7"/>
<name>A0A4R2H2D7_9SPHI</name>
<proteinExistence type="predicted"/>
<evidence type="ECO:0000313" key="1">
    <source>
        <dbReference type="EMBL" id="TCO18761.1"/>
    </source>
</evidence>
<evidence type="ECO:0000313" key="2">
    <source>
        <dbReference type="Proteomes" id="UP000295684"/>
    </source>
</evidence>